<organism evidence="1 2">
    <name type="scientific">Nocardia transvalensis</name>
    <dbReference type="NCBI Taxonomy" id="37333"/>
    <lineage>
        <taxon>Bacteria</taxon>
        <taxon>Bacillati</taxon>
        <taxon>Actinomycetota</taxon>
        <taxon>Actinomycetes</taxon>
        <taxon>Mycobacteriales</taxon>
        <taxon>Nocardiaceae</taxon>
        <taxon>Nocardia</taxon>
    </lineage>
</organism>
<dbReference type="AlphaFoldDB" id="A0A7W9PIJ3"/>
<evidence type="ECO:0000313" key="2">
    <source>
        <dbReference type="Proteomes" id="UP000540412"/>
    </source>
</evidence>
<protein>
    <recommendedName>
        <fullName evidence="3">Deazaflavin-dependent oxidoreductase (Nitroreductase family)</fullName>
    </recommendedName>
</protein>
<dbReference type="Pfam" id="PF04075">
    <property type="entry name" value="F420H2_quin_red"/>
    <property type="match status" value="1"/>
</dbReference>
<dbReference type="GO" id="GO:0016491">
    <property type="term" value="F:oxidoreductase activity"/>
    <property type="evidence" value="ECO:0007669"/>
    <property type="project" value="InterPro"/>
</dbReference>
<sequence>MRWYGDYLRRLYRGGRPNLCARVQNRLPAGVFALGVMPRRVAALGIRGRRSGRVIWLPVVLTEFEGRRYVVSMLGDKTNWVRNLRAADGVAVLRHGRREQVRLAELEPELRAPVLWHYVRVAPGARPHIPIGLDAPTSAFERIAADYPVFRVDAAPNRRDGGER</sequence>
<dbReference type="Gene3D" id="2.30.110.10">
    <property type="entry name" value="Electron Transport, Fmn-binding Protein, Chain A"/>
    <property type="match status" value="1"/>
</dbReference>
<gene>
    <name evidence="1" type="ORF">BJY24_005634</name>
</gene>
<accession>A0A7W9PIJ3</accession>
<dbReference type="InterPro" id="IPR004378">
    <property type="entry name" value="F420H2_quin_Rdtase"/>
</dbReference>
<name>A0A7W9PIJ3_9NOCA</name>
<dbReference type="InterPro" id="IPR012349">
    <property type="entry name" value="Split_barrel_FMN-bd"/>
</dbReference>
<evidence type="ECO:0000313" key="1">
    <source>
        <dbReference type="EMBL" id="MBB5916722.1"/>
    </source>
</evidence>
<dbReference type="EMBL" id="JACHIT010000002">
    <property type="protein sequence ID" value="MBB5916722.1"/>
    <property type="molecule type" value="Genomic_DNA"/>
</dbReference>
<comment type="caution">
    <text evidence="1">The sequence shown here is derived from an EMBL/GenBank/DDBJ whole genome shotgun (WGS) entry which is preliminary data.</text>
</comment>
<proteinExistence type="predicted"/>
<reference evidence="1 2" key="1">
    <citation type="submission" date="2020-08" db="EMBL/GenBank/DDBJ databases">
        <title>Sequencing the genomes of 1000 actinobacteria strains.</title>
        <authorList>
            <person name="Klenk H.-P."/>
        </authorList>
    </citation>
    <scope>NUCLEOTIDE SEQUENCE [LARGE SCALE GENOMIC DNA]</scope>
    <source>
        <strain evidence="1 2">DSM 43582</strain>
    </source>
</reference>
<keyword evidence="2" id="KW-1185">Reference proteome</keyword>
<dbReference type="Proteomes" id="UP000540412">
    <property type="component" value="Unassembled WGS sequence"/>
</dbReference>
<dbReference type="RefSeq" id="WP_040754130.1">
    <property type="nucleotide sequence ID" value="NZ_JACHIT010000002.1"/>
</dbReference>
<evidence type="ECO:0008006" key="3">
    <source>
        <dbReference type="Google" id="ProtNLM"/>
    </source>
</evidence>